<protein>
    <submittedName>
        <fullName evidence="2">Uncharacterized protein</fullName>
    </submittedName>
</protein>
<dbReference type="Proteomes" id="UP000322524">
    <property type="component" value="Unassembled WGS sequence"/>
</dbReference>
<reference evidence="2 3" key="1">
    <citation type="submission" date="2019-08" db="EMBL/GenBank/DDBJ databases">
        <title>Bacillus genomes from the desert of Cuatro Cienegas, Coahuila.</title>
        <authorList>
            <person name="Olmedo-Alvarez G."/>
        </authorList>
    </citation>
    <scope>NUCLEOTIDE SEQUENCE [LARGE SCALE GENOMIC DNA]</scope>
    <source>
        <strain evidence="2 3">CH28_1T</strain>
    </source>
</reference>
<dbReference type="RefSeq" id="WP_148988726.1">
    <property type="nucleotide sequence ID" value="NZ_VTEV01000005.1"/>
</dbReference>
<dbReference type="AlphaFoldDB" id="A0A5D4T0I3"/>
<accession>A0A5D4T0I3</accession>
<organism evidence="2 3">
    <name type="scientific">Sutcliffiella horikoshii</name>
    <dbReference type="NCBI Taxonomy" id="79883"/>
    <lineage>
        <taxon>Bacteria</taxon>
        <taxon>Bacillati</taxon>
        <taxon>Bacillota</taxon>
        <taxon>Bacilli</taxon>
        <taxon>Bacillales</taxon>
        <taxon>Bacillaceae</taxon>
        <taxon>Sutcliffiella</taxon>
    </lineage>
</organism>
<evidence type="ECO:0000313" key="3">
    <source>
        <dbReference type="Proteomes" id="UP000322524"/>
    </source>
</evidence>
<comment type="caution">
    <text evidence="2">The sequence shown here is derived from an EMBL/GenBank/DDBJ whole genome shotgun (WGS) entry which is preliminary data.</text>
</comment>
<gene>
    <name evidence="2" type="ORF">FZC76_13655</name>
</gene>
<keyword evidence="1" id="KW-1133">Transmembrane helix</keyword>
<dbReference type="OrthoDB" id="116789at2"/>
<sequence length="329" mass="37533">MKLIELYVQEVIRRLPEKQQEDIGLELRSTIEDMLPDDYQEEDVKAVLSELGHPAKLASGYLDKPMHLIGPRYFDVYVSLLKLIIPLAMIISFCVVTFIGIFSYSGEGEIFPVILGMIGDGVWNSLSAGVQTFFWITITFALVERLDSSNNTNPITSKWKEWTPEDLKDVPYIPKRKAISKVELLGSLIWTVIWVAGYFNANTLLGIYEKGEEGLTLVTPLFNQTQLISFWPLIILVMILEVGLVAYKWKLGQWTMKLVMANAIVHAVSLAVFIIVFHNLAVFNPAFFHYFEELFGFTYQLGLIFWVAVLVFFLTSISEIYQGVRKAKR</sequence>
<keyword evidence="1" id="KW-0472">Membrane</keyword>
<feature type="transmembrane region" description="Helical" evidence="1">
    <location>
        <begin position="228"/>
        <end position="247"/>
    </location>
</feature>
<keyword evidence="1" id="KW-0812">Transmembrane</keyword>
<proteinExistence type="predicted"/>
<feature type="transmembrane region" description="Helical" evidence="1">
    <location>
        <begin position="76"/>
        <end position="102"/>
    </location>
</feature>
<feature type="transmembrane region" description="Helical" evidence="1">
    <location>
        <begin position="259"/>
        <end position="283"/>
    </location>
</feature>
<feature type="transmembrane region" description="Helical" evidence="1">
    <location>
        <begin position="122"/>
        <end position="143"/>
    </location>
</feature>
<feature type="transmembrane region" description="Helical" evidence="1">
    <location>
        <begin position="184"/>
        <end position="208"/>
    </location>
</feature>
<evidence type="ECO:0000256" key="1">
    <source>
        <dbReference type="SAM" id="Phobius"/>
    </source>
</evidence>
<dbReference type="EMBL" id="VTEV01000005">
    <property type="protein sequence ID" value="TYS67616.1"/>
    <property type="molecule type" value="Genomic_DNA"/>
</dbReference>
<name>A0A5D4T0I3_9BACI</name>
<feature type="transmembrane region" description="Helical" evidence="1">
    <location>
        <begin position="303"/>
        <end position="321"/>
    </location>
</feature>
<evidence type="ECO:0000313" key="2">
    <source>
        <dbReference type="EMBL" id="TYS67616.1"/>
    </source>
</evidence>
<dbReference type="STRING" id="79883.GCA_001636495_04229"/>